<dbReference type="EMBL" id="FUXK01000008">
    <property type="protein sequence ID" value="SJZ72412.1"/>
    <property type="molecule type" value="Genomic_DNA"/>
</dbReference>
<feature type="domain" description="Uncharacterized protein TP-0789" evidence="2">
    <location>
        <begin position="77"/>
        <end position="265"/>
    </location>
</feature>
<gene>
    <name evidence="3" type="ORF">SAMN02745202_00912</name>
</gene>
<dbReference type="Gene3D" id="2.50.20.10">
    <property type="entry name" value="Lipoprotein localisation LolA/LolB/LppX"/>
    <property type="match status" value="1"/>
</dbReference>
<evidence type="ECO:0000313" key="4">
    <source>
        <dbReference type="Proteomes" id="UP000190065"/>
    </source>
</evidence>
<dbReference type="CDD" id="cd16329">
    <property type="entry name" value="LolA_like"/>
    <property type="match status" value="1"/>
</dbReference>
<organism evidence="3 4">
    <name type="scientific">Segatella oulorum</name>
    <dbReference type="NCBI Taxonomy" id="28136"/>
    <lineage>
        <taxon>Bacteria</taxon>
        <taxon>Pseudomonadati</taxon>
        <taxon>Bacteroidota</taxon>
        <taxon>Bacteroidia</taxon>
        <taxon>Bacteroidales</taxon>
        <taxon>Prevotellaceae</taxon>
        <taxon>Segatella</taxon>
    </lineage>
</organism>
<proteinExistence type="predicted"/>
<evidence type="ECO:0000259" key="2">
    <source>
        <dbReference type="Pfam" id="PF17131"/>
    </source>
</evidence>
<protein>
    <recommendedName>
        <fullName evidence="2">Uncharacterized protein TP-0789 domain-containing protein</fullName>
    </recommendedName>
</protein>
<name>A0A1T4MZJ6_9BACT</name>
<dbReference type="AlphaFoldDB" id="A0A1T4MZJ6"/>
<sequence length="267" mass="30505">MKKVFLSAVITIATMWANVAHAQGGVSPQQVQQKAIEATRIAGMETESSMTIYSPSGDKRVRKMTIVSKLYENGSLEKKLIRFIEPADVKGTGFLSFDYLKKNDDKWIYMPALRKTRRIVSSENAKSFMGSEFSYADMSTPAVEDFNYKFLKDQNVGNHVCYVLEITPKNKTIANENGFSKKIAYIDKHIFIIHKATYYNLAGEKEKEMTVSAITEVDTKHHKYRFKEMTMINLKNKRKSVLNNNVIKFTPSISDSYFTTRTLEQGK</sequence>
<dbReference type="STRING" id="28136.SAMN02745202_00912"/>
<dbReference type="Pfam" id="PF17131">
    <property type="entry name" value="LolA_like"/>
    <property type="match status" value="1"/>
</dbReference>
<accession>A0A1T4MZJ6</accession>
<evidence type="ECO:0000313" key="3">
    <source>
        <dbReference type="EMBL" id="SJZ72412.1"/>
    </source>
</evidence>
<feature type="signal peptide" evidence="1">
    <location>
        <begin position="1"/>
        <end position="22"/>
    </location>
</feature>
<feature type="chain" id="PRO_5012684877" description="Uncharacterized protein TP-0789 domain-containing protein" evidence="1">
    <location>
        <begin position="23"/>
        <end position="267"/>
    </location>
</feature>
<dbReference type="InterPro" id="IPR033399">
    <property type="entry name" value="TP_0789-like"/>
</dbReference>
<dbReference type="GeneID" id="66710604"/>
<dbReference type="Proteomes" id="UP000190065">
    <property type="component" value="Unassembled WGS sequence"/>
</dbReference>
<dbReference type="eggNOG" id="COG2834">
    <property type="taxonomic scope" value="Bacteria"/>
</dbReference>
<evidence type="ECO:0000256" key="1">
    <source>
        <dbReference type="SAM" id="SignalP"/>
    </source>
</evidence>
<dbReference type="RefSeq" id="WP_234984358.1">
    <property type="nucleotide sequence ID" value="NZ_FUXK01000008.1"/>
</dbReference>
<reference evidence="3 4" key="1">
    <citation type="submission" date="2017-02" db="EMBL/GenBank/DDBJ databases">
        <authorList>
            <person name="Peterson S.W."/>
        </authorList>
    </citation>
    <scope>NUCLEOTIDE SEQUENCE [LARGE SCALE GENOMIC DNA]</scope>
    <source>
        <strain evidence="3 4">ATCC 43324</strain>
    </source>
</reference>
<keyword evidence="1" id="KW-0732">Signal</keyword>